<protein>
    <recommendedName>
        <fullName evidence="3">F-box domain-containing protein</fullName>
    </recommendedName>
</protein>
<name>A0A9P5PKM1_9AGAR</name>
<evidence type="ECO:0008006" key="3">
    <source>
        <dbReference type="Google" id="ProtNLM"/>
    </source>
</evidence>
<comment type="caution">
    <text evidence="1">The sequence shown here is derived from an EMBL/GenBank/DDBJ whole genome shotgun (WGS) entry which is preliminary data.</text>
</comment>
<gene>
    <name evidence="1" type="ORF">BDP27DRAFT_1403793</name>
</gene>
<sequence>MYTQDTSLNVKTARRNHGYGYPYSRNHPYQALVVEERQTEKGLPVNELEELEDFHCCIQAGKRCILNIYKPSASMAWFQNHIPSLSWKRSTSTAYINQLPNELLLIIFHHVCSETPGNDVGLGLSKEVGKDPAPSHSRATDLSCVCVLWGRVIISEPILWTNFRLVYPASSSAVSRVPVHLGHFRQFVDTLQSHVTRSRGLPLTIEVLILSKDPDTSAEAVRLLFHLASRHIRRLRIQAPEAALVKSGTVELPLLEELEILHAKDPSIALLLTDTPRLHSLHTHFALPRAANTTTLSLDIYLCFGGVNRIYDLFPNLSSLSVFTTVVTDSNYFGQV</sequence>
<accession>A0A9P5PKM1</accession>
<dbReference type="EMBL" id="JADNRY010000072">
    <property type="protein sequence ID" value="KAF9067514.1"/>
    <property type="molecule type" value="Genomic_DNA"/>
</dbReference>
<evidence type="ECO:0000313" key="1">
    <source>
        <dbReference type="EMBL" id="KAF9067514.1"/>
    </source>
</evidence>
<proteinExistence type="predicted"/>
<reference evidence="1" key="1">
    <citation type="submission" date="2020-11" db="EMBL/GenBank/DDBJ databases">
        <authorList>
            <consortium name="DOE Joint Genome Institute"/>
            <person name="Ahrendt S."/>
            <person name="Riley R."/>
            <person name="Andreopoulos W."/>
            <person name="Labutti K."/>
            <person name="Pangilinan J."/>
            <person name="Ruiz-Duenas F.J."/>
            <person name="Barrasa J.M."/>
            <person name="Sanchez-Garcia M."/>
            <person name="Camarero S."/>
            <person name="Miyauchi S."/>
            <person name="Serrano A."/>
            <person name="Linde D."/>
            <person name="Babiker R."/>
            <person name="Drula E."/>
            <person name="Ayuso-Fernandez I."/>
            <person name="Pacheco R."/>
            <person name="Padilla G."/>
            <person name="Ferreira P."/>
            <person name="Barriuso J."/>
            <person name="Kellner H."/>
            <person name="Castanera R."/>
            <person name="Alfaro M."/>
            <person name="Ramirez L."/>
            <person name="Pisabarro A.G."/>
            <person name="Kuo A."/>
            <person name="Tritt A."/>
            <person name="Lipzen A."/>
            <person name="He G."/>
            <person name="Yan M."/>
            <person name="Ng V."/>
            <person name="Cullen D."/>
            <person name="Martin F."/>
            <person name="Rosso M.-N."/>
            <person name="Henrissat B."/>
            <person name="Hibbett D."/>
            <person name="Martinez A.T."/>
            <person name="Grigoriev I.V."/>
        </authorList>
    </citation>
    <scope>NUCLEOTIDE SEQUENCE</scope>
    <source>
        <strain evidence="1">AH 40177</strain>
    </source>
</reference>
<dbReference type="Proteomes" id="UP000772434">
    <property type="component" value="Unassembled WGS sequence"/>
</dbReference>
<dbReference type="OrthoDB" id="3071086at2759"/>
<dbReference type="Gene3D" id="1.20.1280.50">
    <property type="match status" value="1"/>
</dbReference>
<dbReference type="AlphaFoldDB" id="A0A9P5PKM1"/>
<evidence type="ECO:0000313" key="2">
    <source>
        <dbReference type="Proteomes" id="UP000772434"/>
    </source>
</evidence>
<keyword evidence="2" id="KW-1185">Reference proteome</keyword>
<organism evidence="1 2">
    <name type="scientific">Rhodocollybia butyracea</name>
    <dbReference type="NCBI Taxonomy" id="206335"/>
    <lineage>
        <taxon>Eukaryota</taxon>
        <taxon>Fungi</taxon>
        <taxon>Dikarya</taxon>
        <taxon>Basidiomycota</taxon>
        <taxon>Agaricomycotina</taxon>
        <taxon>Agaricomycetes</taxon>
        <taxon>Agaricomycetidae</taxon>
        <taxon>Agaricales</taxon>
        <taxon>Marasmiineae</taxon>
        <taxon>Omphalotaceae</taxon>
        <taxon>Rhodocollybia</taxon>
    </lineage>
</organism>